<evidence type="ECO:0000256" key="5">
    <source>
        <dbReference type="ARBA" id="ARBA00023239"/>
    </source>
</evidence>
<feature type="binding site" evidence="7">
    <location>
        <position position="152"/>
    </location>
    <ligand>
        <name>substrate</name>
    </ligand>
</feature>
<sequence>MSQTASRRIMQVLAGERLWPPPVWMMRQAGRYLPEYRATRSKRVNFLEFCYDVELATEVTLQPIRRYGFDASILFSDIFVVPDALGYPVRFEEGRGPVLEPLSDKLVGNLDQKRAVGHLDPVIEIVSRLRRELPEEVTLLGFCGAPWTVACYSVAGHTTQEQTAARIGAYRNPELMQAFIDQLVTASIDYLVRQLKAGADAVQIFDTWAGVLDDAGFRRWSIAPTRAIVDGVRAAVPGAKIIGFPKASAARLADYIAGTGVDAVGLDWTVPGALARDVQKLVPVQGNLDPMRLVAGGQALEEGVDQVLATLGQGPLIFNLGHGVTPDADPDNVARMIERVRQAPDPLQAS</sequence>
<comment type="subcellular location">
    <subcellularLocation>
        <location evidence="7">Cytoplasm</location>
    </subcellularLocation>
</comment>
<feature type="domain" description="Uroporphyrinogen decarboxylase (URO-D)" evidence="11">
    <location>
        <begin position="140"/>
        <end position="156"/>
    </location>
</feature>
<dbReference type="NCBIfam" id="TIGR01464">
    <property type="entry name" value="hemE"/>
    <property type="match status" value="1"/>
</dbReference>
<evidence type="ECO:0000256" key="3">
    <source>
        <dbReference type="ARBA" id="ARBA00012288"/>
    </source>
</evidence>
<keyword evidence="6 7" id="KW-0627">Porphyrin biosynthesis</keyword>
<dbReference type="SUPFAM" id="SSF51726">
    <property type="entry name" value="UROD/MetE-like"/>
    <property type="match status" value="1"/>
</dbReference>
<keyword evidence="4 7" id="KW-0210">Decarboxylase</keyword>
<dbReference type="PROSITE" id="PS00907">
    <property type="entry name" value="UROD_2"/>
    <property type="match status" value="1"/>
</dbReference>
<feature type="domain" description="Uroporphyrinogen decarboxylase (URO-D)" evidence="10">
    <location>
        <begin position="22"/>
        <end position="31"/>
    </location>
</feature>
<dbReference type="CDD" id="cd00717">
    <property type="entry name" value="URO-D"/>
    <property type="match status" value="1"/>
</dbReference>
<feature type="binding site" evidence="7">
    <location>
        <position position="207"/>
    </location>
    <ligand>
        <name>substrate</name>
    </ligand>
</feature>
<dbReference type="AlphaFoldDB" id="A0A285S1Q7"/>
<dbReference type="STRING" id="538381.GCA_001696535_04391"/>
<dbReference type="PANTHER" id="PTHR21091">
    <property type="entry name" value="METHYLTETRAHYDROFOLATE:HOMOCYSTEINE METHYLTRANSFERASE RELATED"/>
    <property type="match status" value="1"/>
</dbReference>
<evidence type="ECO:0000256" key="7">
    <source>
        <dbReference type="HAMAP-Rule" id="MF_00218"/>
    </source>
</evidence>
<evidence type="ECO:0000313" key="13">
    <source>
        <dbReference type="Proteomes" id="UP000219331"/>
    </source>
</evidence>
<evidence type="ECO:0000259" key="11">
    <source>
        <dbReference type="PROSITE" id="PS00907"/>
    </source>
</evidence>
<keyword evidence="13" id="KW-1185">Reference proteome</keyword>
<feature type="binding site" evidence="7">
    <location>
        <position position="77"/>
    </location>
    <ligand>
        <name>substrate</name>
    </ligand>
</feature>
<protein>
    <recommendedName>
        <fullName evidence="3 7">Uroporphyrinogen decarboxylase</fullName>
        <shortName evidence="7">UPD</shortName>
        <shortName evidence="7">URO-D</shortName>
        <ecNumber evidence="3 7">4.1.1.37</ecNumber>
    </recommendedName>
</protein>
<dbReference type="PANTHER" id="PTHR21091:SF169">
    <property type="entry name" value="UROPORPHYRINOGEN DECARBOXYLASE"/>
    <property type="match status" value="1"/>
</dbReference>
<reference evidence="12 13" key="1">
    <citation type="submission" date="2017-08" db="EMBL/GenBank/DDBJ databases">
        <authorList>
            <person name="de Groot N.N."/>
        </authorList>
    </citation>
    <scope>NUCLEOTIDE SEQUENCE [LARGE SCALE GENOMIC DNA]</scope>
    <source>
        <strain evidence="12 13">USBA 352</strain>
    </source>
</reference>
<organism evidence="12 13">
    <name type="scientific">Stappia indica</name>
    <dbReference type="NCBI Taxonomy" id="538381"/>
    <lineage>
        <taxon>Bacteria</taxon>
        <taxon>Pseudomonadati</taxon>
        <taxon>Pseudomonadota</taxon>
        <taxon>Alphaproteobacteria</taxon>
        <taxon>Hyphomicrobiales</taxon>
        <taxon>Stappiaceae</taxon>
        <taxon>Stappia</taxon>
    </lineage>
</organism>
<dbReference type="EC" id="4.1.1.37" evidence="3 7"/>
<accession>A0A285S1Q7</accession>
<dbReference type="InterPro" id="IPR000257">
    <property type="entry name" value="Uroporphyrinogen_deCOase"/>
</dbReference>
<feature type="site" description="Transition state stabilizer" evidence="7">
    <location>
        <position position="77"/>
    </location>
</feature>
<keyword evidence="7" id="KW-0963">Cytoplasm</keyword>
<name>A0A285S1Q7_9HYPH</name>
<dbReference type="Pfam" id="PF01208">
    <property type="entry name" value="URO-D"/>
    <property type="match status" value="1"/>
</dbReference>
<evidence type="ECO:0000256" key="9">
    <source>
        <dbReference type="RuleBase" id="RU004169"/>
    </source>
</evidence>
<dbReference type="HAMAP" id="MF_00218">
    <property type="entry name" value="URO_D"/>
    <property type="match status" value="1"/>
</dbReference>
<feature type="binding site" evidence="7">
    <location>
        <position position="322"/>
    </location>
    <ligand>
        <name>substrate</name>
    </ligand>
</feature>
<dbReference type="GO" id="GO:0019353">
    <property type="term" value="P:protoporphyrinogen IX biosynthetic process from glutamate"/>
    <property type="evidence" value="ECO:0007669"/>
    <property type="project" value="TreeGrafter"/>
</dbReference>
<dbReference type="EMBL" id="OBML01000003">
    <property type="protein sequence ID" value="SOC00433.1"/>
    <property type="molecule type" value="Genomic_DNA"/>
</dbReference>
<comment type="function">
    <text evidence="7">Catalyzes the decarboxylation of four acetate groups of uroporphyrinogen-III to yield coproporphyrinogen-III.</text>
</comment>
<comment type="similarity">
    <text evidence="2 7 9">Belongs to the uroporphyrinogen decarboxylase family.</text>
</comment>
<gene>
    <name evidence="7" type="primary">hemE</name>
    <name evidence="12" type="ORF">SAMN05421512_103279</name>
</gene>
<comment type="catalytic activity">
    <reaction evidence="7 8">
        <text>uroporphyrinogen III + 4 H(+) = coproporphyrinogen III + 4 CO2</text>
        <dbReference type="Rhea" id="RHEA:19865"/>
        <dbReference type="ChEBI" id="CHEBI:15378"/>
        <dbReference type="ChEBI" id="CHEBI:16526"/>
        <dbReference type="ChEBI" id="CHEBI:57308"/>
        <dbReference type="ChEBI" id="CHEBI:57309"/>
        <dbReference type="EC" id="4.1.1.37"/>
    </reaction>
</comment>
<evidence type="ECO:0000259" key="10">
    <source>
        <dbReference type="PROSITE" id="PS00906"/>
    </source>
</evidence>
<dbReference type="GO" id="GO:0005829">
    <property type="term" value="C:cytosol"/>
    <property type="evidence" value="ECO:0007669"/>
    <property type="project" value="TreeGrafter"/>
</dbReference>
<dbReference type="UniPathway" id="UPA00251">
    <property type="reaction ID" value="UER00321"/>
</dbReference>
<feature type="binding site" evidence="7">
    <location>
        <begin position="27"/>
        <end position="31"/>
    </location>
    <ligand>
        <name>substrate</name>
    </ligand>
</feature>
<evidence type="ECO:0000256" key="6">
    <source>
        <dbReference type="ARBA" id="ARBA00023244"/>
    </source>
</evidence>
<evidence type="ECO:0000256" key="8">
    <source>
        <dbReference type="RuleBase" id="RU000554"/>
    </source>
</evidence>
<proteinExistence type="inferred from homology"/>
<dbReference type="InterPro" id="IPR006361">
    <property type="entry name" value="Uroporphyrinogen_deCO2ase_HemE"/>
</dbReference>
<dbReference type="InterPro" id="IPR038071">
    <property type="entry name" value="UROD/MetE-like_sf"/>
</dbReference>
<comment type="subunit">
    <text evidence="7">Homodimer.</text>
</comment>
<evidence type="ECO:0000256" key="4">
    <source>
        <dbReference type="ARBA" id="ARBA00022793"/>
    </source>
</evidence>
<evidence type="ECO:0000313" key="12">
    <source>
        <dbReference type="EMBL" id="SOC00433.1"/>
    </source>
</evidence>
<evidence type="ECO:0000256" key="2">
    <source>
        <dbReference type="ARBA" id="ARBA00009935"/>
    </source>
</evidence>
<comment type="caution">
    <text evidence="7">Lacks conserved residue(s) required for the propagation of feature annotation.</text>
</comment>
<dbReference type="PROSITE" id="PS00906">
    <property type="entry name" value="UROD_1"/>
    <property type="match status" value="1"/>
</dbReference>
<comment type="pathway">
    <text evidence="1 7 8">Porphyrin-containing compound metabolism; protoporphyrin-IX biosynthesis; coproporphyrinogen-III from 5-aminolevulinate: step 4/4.</text>
</comment>
<evidence type="ECO:0000256" key="1">
    <source>
        <dbReference type="ARBA" id="ARBA00004804"/>
    </source>
</evidence>
<dbReference type="GO" id="GO:0004853">
    <property type="term" value="F:uroporphyrinogen decarboxylase activity"/>
    <property type="evidence" value="ECO:0007669"/>
    <property type="project" value="UniProtKB-UniRule"/>
</dbReference>
<dbReference type="Proteomes" id="UP000219331">
    <property type="component" value="Unassembled WGS sequence"/>
</dbReference>
<keyword evidence="5 7" id="KW-0456">Lyase</keyword>
<dbReference type="Gene3D" id="3.20.20.210">
    <property type="match status" value="1"/>
</dbReference>